<protein>
    <submittedName>
        <fullName evidence="1">Uncharacterized protein</fullName>
    </submittedName>
</protein>
<accession>A0A0F9ANI6</accession>
<dbReference type="EMBL" id="LAZR01053769">
    <property type="protein sequence ID" value="KKK80019.1"/>
    <property type="molecule type" value="Genomic_DNA"/>
</dbReference>
<name>A0A0F9ANI6_9ZZZZ</name>
<gene>
    <name evidence="1" type="ORF">LCGC14_2827690</name>
</gene>
<organism evidence="1">
    <name type="scientific">marine sediment metagenome</name>
    <dbReference type="NCBI Taxonomy" id="412755"/>
    <lineage>
        <taxon>unclassified sequences</taxon>
        <taxon>metagenomes</taxon>
        <taxon>ecological metagenomes</taxon>
    </lineage>
</organism>
<evidence type="ECO:0000313" key="1">
    <source>
        <dbReference type="EMBL" id="KKK80019.1"/>
    </source>
</evidence>
<reference evidence="1" key="1">
    <citation type="journal article" date="2015" name="Nature">
        <title>Complex archaea that bridge the gap between prokaryotes and eukaryotes.</title>
        <authorList>
            <person name="Spang A."/>
            <person name="Saw J.H."/>
            <person name="Jorgensen S.L."/>
            <person name="Zaremba-Niedzwiedzka K."/>
            <person name="Martijn J."/>
            <person name="Lind A.E."/>
            <person name="van Eijk R."/>
            <person name="Schleper C."/>
            <person name="Guy L."/>
            <person name="Ettema T.J."/>
        </authorList>
    </citation>
    <scope>NUCLEOTIDE SEQUENCE</scope>
</reference>
<comment type="caution">
    <text evidence="1">The sequence shown here is derived from an EMBL/GenBank/DDBJ whole genome shotgun (WGS) entry which is preliminary data.</text>
</comment>
<sequence>MKPNRYQKMFEIQDIEKMETFDCVDKLKVIEQGGVDTLIDMNDYPEHE</sequence>
<proteinExistence type="predicted"/>
<dbReference type="AlphaFoldDB" id="A0A0F9ANI6"/>